<evidence type="ECO:0000313" key="1">
    <source>
        <dbReference type="EMBL" id="GAA5201619.1"/>
    </source>
</evidence>
<reference evidence="2" key="1">
    <citation type="journal article" date="2019" name="Int. J. Syst. Evol. Microbiol.">
        <title>The Global Catalogue of Microorganisms (GCM) 10K type strain sequencing project: providing services to taxonomists for standard genome sequencing and annotation.</title>
        <authorList>
            <consortium name="The Broad Institute Genomics Platform"/>
            <consortium name="The Broad Institute Genome Sequencing Center for Infectious Disease"/>
            <person name="Wu L."/>
            <person name="Ma J."/>
        </authorList>
    </citation>
    <scope>NUCLEOTIDE SEQUENCE [LARGE SCALE GENOMIC DNA]</scope>
    <source>
        <strain evidence="2">JCM 18514</strain>
    </source>
</reference>
<comment type="caution">
    <text evidence="1">The sequence shown here is derived from an EMBL/GenBank/DDBJ whole genome shotgun (WGS) entry which is preliminary data.</text>
</comment>
<organism evidence="1 2">
    <name type="scientific">Arthrobacter gyeryongensis</name>
    <dbReference type="NCBI Taxonomy" id="1650592"/>
    <lineage>
        <taxon>Bacteria</taxon>
        <taxon>Bacillati</taxon>
        <taxon>Actinomycetota</taxon>
        <taxon>Actinomycetes</taxon>
        <taxon>Micrococcales</taxon>
        <taxon>Micrococcaceae</taxon>
        <taxon>Arthrobacter</taxon>
    </lineage>
</organism>
<protein>
    <submittedName>
        <fullName evidence="1">Uncharacterized protein</fullName>
    </submittedName>
</protein>
<keyword evidence="2" id="KW-1185">Reference proteome</keyword>
<dbReference type="EMBL" id="BAABKK010000038">
    <property type="protein sequence ID" value="GAA5201619.1"/>
    <property type="molecule type" value="Genomic_DNA"/>
</dbReference>
<sequence length="125" mass="14093">MDGDWRSSCWPCTVRGGLLDYTYDFVAKDHGIRQDGCARGTVFPVMQVAAADASQLYVHDEFVLSWSLDGEGLEVELARSSDDERFAHVGHDFFLCGIFASRVWIDFTNSIDNSRKVYRVLGIAY</sequence>
<name>A0ABP9SUT1_9MICC</name>
<gene>
    <name evidence="1" type="ORF">GCM10023346_46380</name>
</gene>
<accession>A0ABP9SUT1</accession>
<evidence type="ECO:0000313" key="2">
    <source>
        <dbReference type="Proteomes" id="UP001500200"/>
    </source>
</evidence>
<proteinExistence type="predicted"/>
<dbReference type="Proteomes" id="UP001500200">
    <property type="component" value="Unassembled WGS sequence"/>
</dbReference>